<reference evidence="3 4" key="1">
    <citation type="submission" date="2020-04" db="EMBL/GenBank/DDBJ databases">
        <authorList>
            <person name="Yin C."/>
        </authorList>
    </citation>
    <scope>NUCLEOTIDE SEQUENCE [LARGE SCALE GENOMIC DNA]</scope>
    <source>
        <strain evidence="3 4">Ae27</strain>
    </source>
</reference>
<dbReference type="Proteomes" id="UP000570474">
    <property type="component" value="Unassembled WGS sequence"/>
</dbReference>
<dbReference type="Gene3D" id="1.25.40.20">
    <property type="entry name" value="Ankyrin repeat-containing domain"/>
    <property type="match status" value="1"/>
</dbReference>
<comment type="caution">
    <text evidence="3">The sequence shown here is derived from an EMBL/GenBank/DDBJ whole genome shotgun (WGS) entry which is preliminary data.</text>
</comment>
<dbReference type="Pfam" id="PF13857">
    <property type="entry name" value="Ank_5"/>
    <property type="match status" value="1"/>
</dbReference>
<evidence type="ECO:0000256" key="1">
    <source>
        <dbReference type="PROSITE-ProRule" id="PRU00023"/>
    </source>
</evidence>
<dbReference type="InterPro" id="IPR018756">
    <property type="entry name" value="DUF2314"/>
</dbReference>
<feature type="repeat" description="ANK" evidence="1">
    <location>
        <begin position="197"/>
        <end position="229"/>
    </location>
</feature>
<feature type="domain" description="DUF2314" evidence="2">
    <location>
        <begin position="15"/>
        <end position="148"/>
    </location>
</feature>
<dbReference type="InterPro" id="IPR036770">
    <property type="entry name" value="Ankyrin_rpt-contain_sf"/>
</dbReference>
<keyword evidence="4" id="KW-1185">Reference proteome</keyword>
<evidence type="ECO:0000259" key="2">
    <source>
        <dbReference type="Pfam" id="PF10077"/>
    </source>
</evidence>
<dbReference type="AlphaFoldDB" id="A0A847RID0"/>
<sequence length="253" mass="28665">MSDKKIFFAEGESPEMLDAYAKAQATFKYFWRELSWEHRRIVPGLNVACVKVAFSQQFPGADRPTVEHMWINDINFDGDTIYGILINDPNELTNVNNGDEISVPVSQISDWLFAINDRTYGGFTMQAMRAGMTEEERQEHDEAWGLEFGDYNHVLIVNKQEENPENLIEHPMSKNMKPSFVDFLKQNPGELNATDDAGFTLLHKESIAGNLSIVEVLLEHGADTSKQTNAGKTALDYAKQLNWEHLIPVLEGK</sequence>
<keyword evidence="1" id="KW-0040">ANK repeat</keyword>
<evidence type="ECO:0000313" key="4">
    <source>
        <dbReference type="Proteomes" id="UP000570474"/>
    </source>
</evidence>
<dbReference type="SUPFAM" id="SSF48403">
    <property type="entry name" value="Ankyrin repeat"/>
    <property type="match status" value="1"/>
</dbReference>
<evidence type="ECO:0000313" key="3">
    <source>
        <dbReference type="EMBL" id="NLR66799.1"/>
    </source>
</evidence>
<accession>A0A847RID0</accession>
<proteinExistence type="predicted"/>
<dbReference type="RefSeq" id="WP_168872703.1">
    <property type="nucleotide sequence ID" value="NZ_JABAIA010000002.1"/>
</dbReference>
<organism evidence="3 4">
    <name type="scientific">Chitinophaga varians</name>
    <dbReference type="NCBI Taxonomy" id="2202339"/>
    <lineage>
        <taxon>Bacteria</taxon>
        <taxon>Pseudomonadati</taxon>
        <taxon>Bacteroidota</taxon>
        <taxon>Chitinophagia</taxon>
        <taxon>Chitinophagales</taxon>
        <taxon>Chitinophagaceae</taxon>
        <taxon>Chitinophaga</taxon>
    </lineage>
</organism>
<name>A0A847RID0_9BACT</name>
<dbReference type="PROSITE" id="PS50297">
    <property type="entry name" value="ANK_REP_REGION"/>
    <property type="match status" value="1"/>
</dbReference>
<dbReference type="EMBL" id="JABAIA010000002">
    <property type="protein sequence ID" value="NLR66799.1"/>
    <property type="molecule type" value="Genomic_DNA"/>
</dbReference>
<dbReference type="InterPro" id="IPR002110">
    <property type="entry name" value="Ankyrin_rpt"/>
</dbReference>
<dbReference type="PROSITE" id="PS50088">
    <property type="entry name" value="ANK_REPEAT"/>
    <property type="match status" value="1"/>
</dbReference>
<protein>
    <submittedName>
        <fullName evidence="3">DUF2314 domain-containing protein</fullName>
    </submittedName>
</protein>
<gene>
    <name evidence="3" type="ORF">HGH92_20995</name>
</gene>
<dbReference type="Pfam" id="PF10077">
    <property type="entry name" value="DUF2314"/>
    <property type="match status" value="1"/>
</dbReference>